<dbReference type="InterPro" id="IPR003439">
    <property type="entry name" value="ABC_transporter-like_ATP-bd"/>
</dbReference>
<name>A0ABV9Z1U3_9HYPH</name>
<evidence type="ECO:0000313" key="8">
    <source>
        <dbReference type="Proteomes" id="UP001595796"/>
    </source>
</evidence>
<reference evidence="8" key="1">
    <citation type="journal article" date="2019" name="Int. J. Syst. Evol. Microbiol.">
        <title>The Global Catalogue of Microorganisms (GCM) 10K type strain sequencing project: providing services to taxonomists for standard genome sequencing and annotation.</title>
        <authorList>
            <consortium name="The Broad Institute Genomics Platform"/>
            <consortium name="The Broad Institute Genome Sequencing Center for Infectious Disease"/>
            <person name="Wu L."/>
            <person name="Ma J."/>
        </authorList>
    </citation>
    <scope>NUCLEOTIDE SEQUENCE [LARGE SCALE GENOMIC DNA]</scope>
    <source>
        <strain evidence="8">CGMCC 1.16444</strain>
    </source>
</reference>
<gene>
    <name evidence="7" type="ORF">ACFPFW_11010</name>
</gene>
<feature type="domain" description="ABC transporter" evidence="6">
    <location>
        <begin position="37"/>
        <end position="279"/>
    </location>
</feature>
<dbReference type="PANTHER" id="PTHR43776:SF7">
    <property type="entry name" value="D,D-DIPEPTIDE TRANSPORT ATP-BINDING PROTEIN DDPF-RELATED"/>
    <property type="match status" value="1"/>
</dbReference>
<protein>
    <submittedName>
        <fullName evidence="7">ABC transporter ATP-binding protein</fullName>
    </submittedName>
</protein>
<dbReference type="InterPro" id="IPR013563">
    <property type="entry name" value="Oligopep_ABC_C"/>
</dbReference>
<evidence type="ECO:0000259" key="6">
    <source>
        <dbReference type="PROSITE" id="PS50893"/>
    </source>
</evidence>
<evidence type="ECO:0000256" key="1">
    <source>
        <dbReference type="ARBA" id="ARBA00004417"/>
    </source>
</evidence>
<dbReference type="Gene3D" id="3.40.50.300">
    <property type="entry name" value="P-loop containing nucleotide triphosphate hydrolases"/>
    <property type="match status" value="1"/>
</dbReference>
<dbReference type="Pfam" id="PF08352">
    <property type="entry name" value="oligo_HPY"/>
    <property type="match status" value="1"/>
</dbReference>
<evidence type="ECO:0000256" key="5">
    <source>
        <dbReference type="ARBA" id="ARBA00022840"/>
    </source>
</evidence>
<comment type="subcellular location">
    <subcellularLocation>
        <location evidence="1">Cell inner membrane</location>
        <topology evidence="1">Peripheral membrane protein</topology>
    </subcellularLocation>
</comment>
<dbReference type="Pfam" id="PF00005">
    <property type="entry name" value="ABC_tran"/>
    <property type="match status" value="1"/>
</dbReference>
<organism evidence="7 8">
    <name type="scientific">Flaviflagellibacter deserti</name>
    <dbReference type="NCBI Taxonomy" id="2267266"/>
    <lineage>
        <taxon>Bacteria</taxon>
        <taxon>Pseudomonadati</taxon>
        <taxon>Pseudomonadota</taxon>
        <taxon>Alphaproteobacteria</taxon>
        <taxon>Hyphomicrobiales</taxon>
        <taxon>Flaviflagellibacter</taxon>
    </lineage>
</organism>
<accession>A0ABV9Z1U3</accession>
<keyword evidence="8" id="KW-1185">Reference proteome</keyword>
<dbReference type="RefSeq" id="WP_114957969.1">
    <property type="nucleotide sequence ID" value="NZ_JBHSJF010000006.1"/>
</dbReference>
<dbReference type="InterPro" id="IPR050319">
    <property type="entry name" value="ABC_transp_ATP-bind"/>
</dbReference>
<keyword evidence="4" id="KW-0547">Nucleotide-binding</keyword>
<dbReference type="InterPro" id="IPR027417">
    <property type="entry name" value="P-loop_NTPase"/>
</dbReference>
<dbReference type="PROSITE" id="PS50893">
    <property type="entry name" value="ABC_TRANSPORTER_2"/>
    <property type="match status" value="1"/>
</dbReference>
<evidence type="ECO:0000256" key="4">
    <source>
        <dbReference type="ARBA" id="ARBA00022741"/>
    </source>
</evidence>
<keyword evidence="5 7" id="KW-0067">ATP-binding</keyword>
<keyword evidence="3" id="KW-0813">Transport</keyword>
<dbReference type="InterPro" id="IPR017871">
    <property type="entry name" value="ABC_transporter-like_CS"/>
</dbReference>
<evidence type="ECO:0000256" key="2">
    <source>
        <dbReference type="ARBA" id="ARBA00005417"/>
    </source>
</evidence>
<evidence type="ECO:0000256" key="3">
    <source>
        <dbReference type="ARBA" id="ARBA00022448"/>
    </source>
</evidence>
<comment type="caution">
    <text evidence="7">The sequence shown here is derived from an EMBL/GenBank/DDBJ whole genome shotgun (WGS) entry which is preliminary data.</text>
</comment>
<proteinExistence type="inferred from homology"/>
<evidence type="ECO:0000313" key="7">
    <source>
        <dbReference type="EMBL" id="MFC5068539.1"/>
    </source>
</evidence>
<dbReference type="PANTHER" id="PTHR43776">
    <property type="entry name" value="TRANSPORT ATP-BINDING PROTEIN"/>
    <property type="match status" value="1"/>
</dbReference>
<dbReference type="CDD" id="cd03257">
    <property type="entry name" value="ABC_NikE_OppD_transporters"/>
    <property type="match status" value="1"/>
</dbReference>
<dbReference type="EMBL" id="JBHSJF010000006">
    <property type="protein sequence ID" value="MFC5068539.1"/>
    <property type="molecule type" value="Genomic_DNA"/>
</dbReference>
<dbReference type="NCBIfam" id="TIGR01727">
    <property type="entry name" value="oligo_HPY"/>
    <property type="match status" value="1"/>
</dbReference>
<dbReference type="Proteomes" id="UP001595796">
    <property type="component" value="Unassembled WGS sequence"/>
</dbReference>
<dbReference type="GO" id="GO:0005524">
    <property type="term" value="F:ATP binding"/>
    <property type="evidence" value="ECO:0007669"/>
    <property type="project" value="UniProtKB-KW"/>
</dbReference>
<sequence length="365" mass="40061">MLAGRTWRARREAAPVTPDTILSVDGLTVRFDASQPLLTRLVTRTGRRTVHAVELVDLQIARGSTFALVGESGCGKSTIARTIAGVQRPTGGGVSFMGVDIAAFRTRRASMRYRRDLQMIFQDPYASLNPRWRVGRIIAEPIVTHGLLKRGRELDLRIEELLSTVGLSPSDARKFPHQFSGGQRQRISIARALASNPAFIVCDEPTSALDVSVQAQILNLMRKLQQELGLTYLLISHNLAVVAHMADSLGVMYLGRIVEQGDAGQLLDDPQHPYTRLLLDTVPDPHAPNRSRTRLAGEVPSPLSPPTGCAFHPRCPVANERCSHEIPRPVRVRKAWVSCHAVEEARLPPSLPNMLDPLNNTGDAA</sequence>
<dbReference type="SMART" id="SM00382">
    <property type="entry name" value="AAA"/>
    <property type="match status" value="1"/>
</dbReference>
<dbReference type="InterPro" id="IPR003593">
    <property type="entry name" value="AAA+_ATPase"/>
</dbReference>
<dbReference type="PROSITE" id="PS00211">
    <property type="entry name" value="ABC_TRANSPORTER_1"/>
    <property type="match status" value="1"/>
</dbReference>
<comment type="similarity">
    <text evidence="2">Belongs to the ABC transporter superfamily.</text>
</comment>
<dbReference type="SUPFAM" id="SSF52540">
    <property type="entry name" value="P-loop containing nucleoside triphosphate hydrolases"/>
    <property type="match status" value="1"/>
</dbReference>